<feature type="transmembrane region" description="Helical" evidence="9">
    <location>
        <begin position="390"/>
        <end position="415"/>
    </location>
</feature>
<reference evidence="11" key="1">
    <citation type="submission" date="2025-08" db="UniProtKB">
        <authorList>
            <consortium name="Ensembl"/>
        </authorList>
    </citation>
    <scope>IDENTIFICATION</scope>
</reference>
<dbReference type="PROSITE" id="PS50262">
    <property type="entry name" value="G_PROTEIN_RECEP_F1_2"/>
    <property type="match status" value="1"/>
</dbReference>
<dbReference type="Gene3D" id="1.20.1070.10">
    <property type="entry name" value="Rhodopsin 7-helix transmembrane proteins"/>
    <property type="match status" value="2"/>
</dbReference>
<dbReference type="AlphaFoldDB" id="A0A8C5PI22"/>
<feature type="transmembrane region" description="Helical" evidence="9">
    <location>
        <begin position="146"/>
        <end position="165"/>
    </location>
</feature>
<dbReference type="GO" id="GO:0006954">
    <property type="term" value="P:inflammatory response"/>
    <property type="evidence" value="ECO:0007669"/>
    <property type="project" value="TreeGrafter"/>
</dbReference>
<dbReference type="InterPro" id="IPR000826">
    <property type="entry name" value="Formyl_rcpt-rel"/>
</dbReference>
<feature type="transmembrane region" description="Helical" evidence="9">
    <location>
        <begin position="104"/>
        <end position="125"/>
    </location>
</feature>
<dbReference type="GO" id="GO:0007204">
    <property type="term" value="P:positive regulation of cytosolic calcium ion concentration"/>
    <property type="evidence" value="ECO:0007669"/>
    <property type="project" value="TreeGrafter"/>
</dbReference>
<evidence type="ECO:0000256" key="3">
    <source>
        <dbReference type="ARBA" id="ARBA00022989"/>
    </source>
</evidence>
<keyword evidence="5 9" id="KW-0472">Membrane</keyword>
<evidence type="ECO:0000256" key="7">
    <source>
        <dbReference type="ARBA" id="ARBA00023224"/>
    </source>
</evidence>
<evidence type="ECO:0000256" key="4">
    <source>
        <dbReference type="ARBA" id="ARBA00023040"/>
    </source>
</evidence>
<evidence type="ECO:0000313" key="11">
    <source>
        <dbReference type="Ensembl" id="ENSLLEP00000023086.1"/>
    </source>
</evidence>
<dbReference type="GO" id="GO:0007200">
    <property type="term" value="P:phospholipase C-activating G protein-coupled receptor signaling pathway"/>
    <property type="evidence" value="ECO:0007669"/>
    <property type="project" value="TreeGrafter"/>
</dbReference>
<dbReference type="Ensembl" id="ENSLLET00000023963.1">
    <property type="protein sequence ID" value="ENSLLEP00000023086.1"/>
    <property type="gene ID" value="ENSLLEG00000014641.1"/>
</dbReference>
<dbReference type="PANTHER" id="PTHR24225">
    <property type="entry name" value="CHEMOTACTIC RECEPTOR"/>
    <property type="match status" value="1"/>
</dbReference>
<feature type="transmembrane region" description="Helical" evidence="9">
    <location>
        <begin position="66"/>
        <end position="84"/>
    </location>
</feature>
<dbReference type="PANTHER" id="PTHR24225:SF71">
    <property type="entry name" value="C3A ANAPHYLATOXIN CHEMOTACTIC RECEPTOR-LIKE"/>
    <property type="match status" value="1"/>
</dbReference>
<organism evidence="11 12">
    <name type="scientific">Leptobrachium leishanense</name>
    <name type="common">Leishan spiny toad</name>
    <dbReference type="NCBI Taxonomy" id="445787"/>
    <lineage>
        <taxon>Eukaryota</taxon>
        <taxon>Metazoa</taxon>
        <taxon>Chordata</taxon>
        <taxon>Craniata</taxon>
        <taxon>Vertebrata</taxon>
        <taxon>Euteleostomi</taxon>
        <taxon>Amphibia</taxon>
        <taxon>Batrachia</taxon>
        <taxon>Anura</taxon>
        <taxon>Pelobatoidea</taxon>
        <taxon>Megophryidae</taxon>
        <taxon>Leptobrachium</taxon>
    </lineage>
</organism>
<feature type="domain" description="G-protein coupled receptors family 1 profile" evidence="10">
    <location>
        <begin position="47"/>
        <end position="412"/>
    </location>
</feature>
<keyword evidence="7" id="KW-0807">Transducer</keyword>
<dbReference type="GeneTree" id="ENSGT00940000160642"/>
<feature type="transmembrane region" description="Helical" evidence="9">
    <location>
        <begin position="31"/>
        <end position="59"/>
    </location>
</feature>
<keyword evidence="4" id="KW-0297">G-protein coupled receptor</keyword>
<keyword evidence="12" id="KW-1185">Reference proteome</keyword>
<evidence type="ECO:0000256" key="1">
    <source>
        <dbReference type="ARBA" id="ARBA00004141"/>
    </source>
</evidence>
<proteinExistence type="inferred from homology"/>
<dbReference type="GO" id="GO:0004930">
    <property type="term" value="F:G protein-coupled receptor activity"/>
    <property type="evidence" value="ECO:0007669"/>
    <property type="project" value="UniProtKB-KW"/>
</dbReference>
<feature type="transmembrane region" description="Helical" evidence="9">
    <location>
        <begin position="349"/>
        <end position="378"/>
    </location>
</feature>
<keyword evidence="6" id="KW-0675">Receptor</keyword>
<evidence type="ECO:0000256" key="6">
    <source>
        <dbReference type="ARBA" id="ARBA00023170"/>
    </source>
</evidence>
<keyword evidence="2 9" id="KW-0812">Transmembrane</keyword>
<feature type="transmembrane region" description="Helical" evidence="9">
    <location>
        <begin position="312"/>
        <end position="337"/>
    </location>
</feature>
<evidence type="ECO:0000256" key="8">
    <source>
        <dbReference type="ARBA" id="ARBA00025736"/>
    </source>
</evidence>
<keyword evidence="3 9" id="KW-1133">Transmembrane helix</keyword>
<reference evidence="11" key="2">
    <citation type="submission" date="2025-09" db="UniProtKB">
        <authorList>
            <consortium name="Ensembl"/>
        </authorList>
    </citation>
    <scope>IDENTIFICATION</scope>
</reference>
<evidence type="ECO:0000256" key="9">
    <source>
        <dbReference type="SAM" id="Phobius"/>
    </source>
</evidence>
<dbReference type="InterPro" id="IPR017452">
    <property type="entry name" value="GPCR_Rhodpsn_7TM"/>
</dbReference>
<comment type="similarity">
    <text evidence="8">Belongs to the chemokine-like receptor (CMKLR) family.</text>
</comment>
<name>A0A8C5PI22_9ANUR</name>
<evidence type="ECO:0000259" key="10">
    <source>
        <dbReference type="PROSITE" id="PS50262"/>
    </source>
</evidence>
<sequence length="467" mass="52243">MVPCYSYRDIFNNHHNLSARVSSDWQTAVYFFSYILSVPTCVLGIMGNIVVIYMAGFVLKERLSMIWFLNLAIADIIYLFFSPLNFVSALTREWPFGSLECNLYHFFSSAHTYSTIIIITALNVVCTLQVAKPTWHKYFISGRSRYYVCATIWTITILSSLPAVFHTDEHIFGDAKQCILFHYDLLSFSHVSRKYRSNIYGVSIPSQVNKQDEGSGSMLYNATVDTFENISNAILDFVPTNVPSYDVPKTALTASQNITSYDATNLTSIQVLSGSLTNVVSTTSTINGCQANDSQVVFQTIWNEMMFSTKCLAVPLLVIGYIIPLCVIITSNIIIALKVRKSPKKKPISLYRITVALGLVFFITKTPTVIAQIIFLVTTQDKNVQVMVDIMNILPVLSSLEYVSSCLNPFVYVMFGKQILRLLTGSSGSVFNNVFRSRSQNFSMSSLQRSGSLSCVSQKVSGVIKNY</sequence>
<dbReference type="PRINTS" id="PR00237">
    <property type="entry name" value="GPCRRHODOPSN"/>
</dbReference>
<evidence type="ECO:0000313" key="12">
    <source>
        <dbReference type="Proteomes" id="UP000694569"/>
    </source>
</evidence>
<evidence type="ECO:0000256" key="5">
    <source>
        <dbReference type="ARBA" id="ARBA00023136"/>
    </source>
</evidence>
<dbReference type="GO" id="GO:0004875">
    <property type="term" value="F:complement receptor activity"/>
    <property type="evidence" value="ECO:0007669"/>
    <property type="project" value="TreeGrafter"/>
</dbReference>
<accession>A0A8C5PI22</accession>
<dbReference type="SUPFAM" id="SSF81321">
    <property type="entry name" value="Family A G protein-coupled receptor-like"/>
    <property type="match status" value="1"/>
</dbReference>
<dbReference type="Pfam" id="PF00001">
    <property type="entry name" value="7tm_1"/>
    <property type="match status" value="2"/>
</dbReference>
<dbReference type="InterPro" id="IPR000276">
    <property type="entry name" value="GPCR_Rhodpsn"/>
</dbReference>
<comment type="subcellular location">
    <subcellularLocation>
        <location evidence="1">Membrane</location>
        <topology evidence="1">Multi-pass membrane protein</topology>
    </subcellularLocation>
</comment>
<dbReference type="Proteomes" id="UP000694569">
    <property type="component" value="Unplaced"/>
</dbReference>
<dbReference type="GO" id="GO:0005886">
    <property type="term" value="C:plasma membrane"/>
    <property type="evidence" value="ECO:0007669"/>
    <property type="project" value="TreeGrafter"/>
</dbReference>
<evidence type="ECO:0000256" key="2">
    <source>
        <dbReference type="ARBA" id="ARBA00022692"/>
    </source>
</evidence>
<protein>
    <recommendedName>
        <fullName evidence="10">G-protein coupled receptors family 1 profile domain-containing protein</fullName>
    </recommendedName>
</protein>